<dbReference type="GeneID" id="19462255"/>
<reference evidence="2 3" key="1">
    <citation type="journal article" date="2013" name="BMC Genomics">
        <title>Genomics-driven discovery of the pneumocandin biosynthetic gene cluster in the fungus Glarea lozoyensis.</title>
        <authorList>
            <person name="Chen L."/>
            <person name="Yue Q."/>
            <person name="Zhang X."/>
            <person name="Xiang M."/>
            <person name="Wang C."/>
            <person name="Li S."/>
            <person name="Che Y."/>
            <person name="Ortiz-Lopez F.J."/>
            <person name="Bills G.F."/>
            <person name="Liu X."/>
            <person name="An Z."/>
        </authorList>
    </citation>
    <scope>NUCLEOTIDE SEQUENCE [LARGE SCALE GENOMIC DNA]</scope>
    <source>
        <strain evidence="3">ATCC 20868 / MF5171</strain>
    </source>
</reference>
<dbReference type="RefSeq" id="XP_008086475.1">
    <property type="nucleotide sequence ID" value="XM_008088284.1"/>
</dbReference>
<evidence type="ECO:0000256" key="1">
    <source>
        <dbReference type="SAM" id="MobiDB-lite"/>
    </source>
</evidence>
<sequence>MATQKPRQTLHRPTPREETHGRCLEDSWIDLPPETPTQSLARRLIEVLPLSPELLQKIDYTLLDTPEGHRQFLERERKAVEAEDKLYREAIEHEIEQNRLNFEYRFRKGGPWLEEDNYPYPIRQRRDSKSMIGNLVGFFENKDRDRK</sequence>
<proteinExistence type="predicted"/>
<dbReference type="AlphaFoldDB" id="S3CNL4"/>
<dbReference type="KEGG" id="glz:GLAREA_03200"/>
<organism evidence="2 3">
    <name type="scientific">Glarea lozoyensis (strain ATCC 20868 / MF5171)</name>
    <dbReference type="NCBI Taxonomy" id="1116229"/>
    <lineage>
        <taxon>Eukaryota</taxon>
        <taxon>Fungi</taxon>
        <taxon>Dikarya</taxon>
        <taxon>Ascomycota</taxon>
        <taxon>Pezizomycotina</taxon>
        <taxon>Leotiomycetes</taxon>
        <taxon>Helotiales</taxon>
        <taxon>Helotiaceae</taxon>
        <taxon>Glarea</taxon>
    </lineage>
</organism>
<dbReference type="EMBL" id="KE145370">
    <property type="protein sequence ID" value="EPE27285.1"/>
    <property type="molecule type" value="Genomic_DNA"/>
</dbReference>
<feature type="region of interest" description="Disordered" evidence="1">
    <location>
        <begin position="1"/>
        <end position="30"/>
    </location>
</feature>
<accession>S3CNL4</accession>
<keyword evidence="3" id="KW-1185">Reference proteome</keyword>
<name>S3CNL4_GLAL2</name>
<feature type="compositionally biased region" description="Basic and acidic residues" evidence="1">
    <location>
        <begin position="14"/>
        <end position="25"/>
    </location>
</feature>
<evidence type="ECO:0000313" key="2">
    <source>
        <dbReference type="EMBL" id="EPE27285.1"/>
    </source>
</evidence>
<evidence type="ECO:0000313" key="3">
    <source>
        <dbReference type="Proteomes" id="UP000016922"/>
    </source>
</evidence>
<protein>
    <submittedName>
        <fullName evidence="2">Uncharacterized protein</fullName>
    </submittedName>
</protein>
<dbReference type="HOGENOM" id="CLU_1768250_0_0_1"/>
<gene>
    <name evidence="2" type="ORF">GLAREA_03200</name>
</gene>
<dbReference type="Proteomes" id="UP000016922">
    <property type="component" value="Unassembled WGS sequence"/>
</dbReference>